<dbReference type="InterPro" id="IPR000089">
    <property type="entry name" value="Biotin_lipoyl"/>
</dbReference>
<evidence type="ECO:0000256" key="4">
    <source>
        <dbReference type="ARBA" id="ARBA00022840"/>
    </source>
</evidence>
<keyword evidence="3 6" id="KW-0547">Nucleotide-binding</keyword>
<dbReference type="Pfam" id="PF21139">
    <property type="entry name" value="BT_MCC_alpha"/>
    <property type="match status" value="1"/>
</dbReference>
<dbReference type="InterPro" id="IPR016185">
    <property type="entry name" value="PreATP-grasp_dom_sf"/>
</dbReference>
<dbReference type="Gene3D" id="2.40.50.100">
    <property type="match status" value="1"/>
</dbReference>
<accession>A0ABP6Q161</accession>
<dbReference type="Gene3D" id="3.40.50.20">
    <property type="match status" value="1"/>
</dbReference>
<dbReference type="PROSITE" id="PS00188">
    <property type="entry name" value="BIOTIN"/>
    <property type="match status" value="1"/>
</dbReference>
<dbReference type="PANTHER" id="PTHR18866:SF126">
    <property type="entry name" value="BIOTIN CARBOXYLASE"/>
    <property type="match status" value="1"/>
</dbReference>
<dbReference type="EMBL" id="BAAAUH010000062">
    <property type="protein sequence ID" value="GAA3199331.1"/>
    <property type="molecule type" value="Genomic_DNA"/>
</dbReference>
<dbReference type="SUPFAM" id="SSF52440">
    <property type="entry name" value="PreATP-grasp domain"/>
    <property type="match status" value="1"/>
</dbReference>
<dbReference type="PROSITE" id="PS50975">
    <property type="entry name" value="ATP_GRASP"/>
    <property type="match status" value="1"/>
</dbReference>
<evidence type="ECO:0000256" key="6">
    <source>
        <dbReference type="PROSITE-ProRule" id="PRU00409"/>
    </source>
</evidence>
<evidence type="ECO:0000256" key="5">
    <source>
        <dbReference type="ARBA" id="ARBA00023267"/>
    </source>
</evidence>
<reference evidence="11" key="1">
    <citation type="journal article" date="2019" name="Int. J. Syst. Evol. Microbiol.">
        <title>The Global Catalogue of Microorganisms (GCM) 10K type strain sequencing project: providing services to taxonomists for standard genome sequencing and annotation.</title>
        <authorList>
            <consortium name="The Broad Institute Genomics Platform"/>
            <consortium name="The Broad Institute Genome Sequencing Center for Infectious Disease"/>
            <person name="Wu L."/>
            <person name="Ma J."/>
        </authorList>
    </citation>
    <scope>NUCLEOTIDE SEQUENCE [LARGE SCALE GENOMIC DNA]</scope>
    <source>
        <strain evidence="11">JCM 9095</strain>
    </source>
</reference>
<evidence type="ECO:0000256" key="3">
    <source>
        <dbReference type="ARBA" id="ARBA00022741"/>
    </source>
</evidence>
<evidence type="ECO:0000313" key="10">
    <source>
        <dbReference type="EMBL" id="GAA3199331.1"/>
    </source>
</evidence>
<comment type="cofactor">
    <cofactor evidence="1">
        <name>biotin</name>
        <dbReference type="ChEBI" id="CHEBI:57586"/>
    </cofactor>
</comment>
<keyword evidence="4 6" id="KW-0067">ATP-binding</keyword>
<dbReference type="SUPFAM" id="SSF56059">
    <property type="entry name" value="Glutathione synthetase ATP-binding domain-like"/>
    <property type="match status" value="1"/>
</dbReference>
<dbReference type="SUPFAM" id="SSF51246">
    <property type="entry name" value="Rudiment single hybrid motif"/>
    <property type="match status" value="1"/>
</dbReference>
<gene>
    <name evidence="10" type="ORF">GCM10010451_57360</name>
</gene>
<dbReference type="InterPro" id="IPR005481">
    <property type="entry name" value="BC-like_N"/>
</dbReference>
<dbReference type="InterPro" id="IPR011761">
    <property type="entry name" value="ATP-grasp"/>
</dbReference>
<organism evidence="10 11">
    <name type="scientific">Streptomyces virens</name>
    <dbReference type="NCBI Taxonomy" id="285572"/>
    <lineage>
        <taxon>Bacteria</taxon>
        <taxon>Bacillati</taxon>
        <taxon>Actinomycetota</taxon>
        <taxon>Actinomycetes</taxon>
        <taxon>Kitasatosporales</taxon>
        <taxon>Streptomycetaceae</taxon>
        <taxon>Streptomyces</taxon>
    </lineage>
</organism>
<evidence type="ECO:0000259" key="8">
    <source>
        <dbReference type="PROSITE" id="PS50975"/>
    </source>
</evidence>
<dbReference type="Gene3D" id="3.30.1490.20">
    <property type="entry name" value="ATP-grasp fold, A domain"/>
    <property type="match status" value="1"/>
</dbReference>
<dbReference type="PROSITE" id="PS50968">
    <property type="entry name" value="BIOTINYL_LIPOYL"/>
    <property type="match status" value="1"/>
</dbReference>
<dbReference type="CDD" id="cd06850">
    <property type="entry name" value="biotinyl_domain"/>
    <property type="match status" value="1"/>
</dbReference>
<name>A0ABP6Q161_9ACTN</name>
<evidence type="ECO:0000313" key="11">
    <source>
        <dbReference type="Proteomes" id="UP001501866"/>
    </source>
</evidence>
<dbReference type="PROSITE" id="PS50979">
    <property type="entry name" value="BC"/>
    <property type="match status" value="1"/>
</dbReference>
<feature type="domain" description="Biotin carboxylation" evidence="9">
    <location>
        <begin position="1"/>
        <end position="421"/>
    </location>
</feature>
<dbReference type="InterPro" id="IPR011764">
    <property type="entry name" value="Biotin_carboxylation_dom"/>
</dbReference>
<dbReference type="Pfam" id="PF00289">
    <property type="entry name" value="Biotin_carb_N"/>
    <property type="match status" value="1"/>
</dbReference>
<evidence type="ECO:0000259" key="7">
    <source>
        <dbReference type="PROSITE" id="PS50968"/>
    </source>
</evidence>
<dbReference type="InterPro" id="IPR013815">
    <property type="entry name" value="ATP_grasp_subdomain_1"/>
</dbReference>
<dbReference type="PROSITE" id="PS00867">
    <property type="entry name" value="CPSASE_2"/>
    <property type="match status" value="1"/>
</dbReference>
<dbReference type="InterPro" id="IPR011053">
    <property type="entry name" value="Single_hybrid_motif"/>
</dbReference>
<keyword evidence="2" id="KW-0436">Ligase</keyword>
<proteinExistence type="predicted"/>
<keyword evidence="5" id="KW-0092">Biotin</keyword>
<dbReference type="InterPro" id="IPR005482">
    <property type="entry name" value="Biotin_COase_C"/>
</dbReference>
<keyword evidence="11" id="KW-1185">Reference proteome</keyword>
<dbReference type="InterPro" id="IPR011054">
    <property type="entry name" value="Rudment_hybrid_motif"/>
</dbReference>
<evidence type="ECO:0000259" key="9">
    <source>
        <dbReference type="PROSITE" id="PS50979"/>
    </source>
</evidence>
<evidence type="ECO:0000256" key="2">
    <source>
        <dbReference type="ARBA" id="ARBA00022598"/>
    </source>
</evidence>
<feature type="domain" description="Lipoyl-binding" evidence="7">
    <location>
        <begin position="531"/>
        <end position="608"/>
    </location>
</feature>
<dbReference type="SUPFAM" id="SSF51230">
    <property type="entry name" value="Single hybrid motif"/>
    <property type="match status" value="1"/>
</dbReference>
<evidence type="ECO:0000256" key="1">
    <source>
        <dbReference type="ARBA" id="ARBA00001953"/>
    </source>
</evidence>
<sequence>MANRGEIACRVARTCHELGIRTVAVHSDADQHALHARVADTAVRLPGSAPADTYLRGDLIVKAALAAGADAVHPGYGFLSENAAFARAVRDAGLVWIGPPPEAIEAMASKTRAKELMGVEPLREVTEADLPVLVKAAAGGGGRGMRVVRRLADLDGALAAARAEAASAFGDGEVFVEPYLGGEAGGRHVEVQVLADTHGTVWTLGTRDCSLQRRHQKVIEEAPAPGLSRRLTDELHALAVRAARAVGYTGAGTVEFLVAGERAHFLEMNTRLQVEHPVTEAVFGVDLVAEQIRIAEGHALDDAPPPARGHAVEARLYAEDPARDWSPQTGRLHRLAVPGTVRLDTGYSDGDDIGVHYDPLLAKAVAHAPTRAEAIRKLASALERAVIHGPVTNRDLLVRSLRHEEFAQARMDTGFYDRHLPELTAPVPDPYAPLAAALADAHGRSRFGGWRNLPSQPQTRRYATAGEEHEVRYRHTRDGLTADGVHVVHADAALVVLDVDGVRRRYEVSRYGDRVYVGATALTALPRFPDPTVQHAPGSLLAPMPGTVVRIADGLAEGAAVEAGQPLLWLEAMKMQHRITAPATGTLTALHATPGQQVEPGMLLAVVQPA</sequence>
<dbReference type="Gene3D" id="3.30.470.20">
    <property type="entry name" value="ATP-grasp fold, B domain"/>
    <property type="match status" value="1"/>
</dbReference>
<dbReference type="InterPro" id="IPR050856">
    <property type="entry name" value="Biotin_carboxylase_complex"/>
</dbReference>
<protein>
    <submittedName>
        <fullName evidence="10">Biotin carboxylase N-terminal domain-containing protein</fullName>
    </submittedName>
</protein>
<dbReference type="Proteomes" id="UP001501866">
    <property type="component" value="Unassembled WGS sequence"/>
</dbReference>
<dbReference type="InterPro" id="IPR005479">
    <property type="entry name" value="CPAse_ATP-bd"/>
</dbReference>
<dbReference type="Pfam" id="PF02785">
    <property type="entry name" value="Biotin_carb_C"/>
    <property type="match status" value="1"/>
</dbReference>
<comment type="caution">
    <text evidence="10">The sequence shown here is derived from an EMBL/GenBank/DDBJ whole genome shotgun (WGS) entry which is preliminary data.</text>
</comment>
<feature type="domain" description="ATP-grasp" evidence="8">
    <location>
        <begin position="91"/>
        <end position="296"/>
    </location>
</feature>
<dbReference type="SMART" id="SM00878">
    <property type="entry name" value="Biotin_carb_C"/>
    <property type="match status" value="1"/>
</dbReference>
<dbReference type="PANTHER" id="PTHR18866">
    <property type="entry name" value="CARBOXYLASE:PYRUVATE/ACETYL-COA/PROPIONYL-COA CARBOXYLASE"/>
    <property type="match status" value="1"/>
</dbReference>
<dbReference type="InterPro" id="IPR048429">
    <property type="entry name" value="MCC_alpha_BT"/>
</dbReference>
<dbReference type="InterPro" id="IPR001882">
    <property type="entry name" value="Biotin_BS"/>
</dbReference>
<dbReference type="Pfam" id="PF00364">
    <property type="entry name" value="Biotin_lipoyl"/>
    <property type="match status" value="1"/>
</dbReference>
<dbReference type="Pfam" id="PF02786">
    <property type="entry name" value="CPSase_L_D2"/>
    <property type="match status" value="1"/>
</dbReference>